<keyword evidence="2" id="KW-1185">Reference proteome</keyword>
<dbReference type="RefSeq" id="XP_045097921.1">
    <property type="nucleotide sequence ID" value="XM_045243078.1"/>
</dbReference>
<accession>B6IEL8</accession>
<dbReference type="EMBL" id="HE600987">
    <property type="protein sequence ID" value="CAR98348.1"/>
    <property type="molecule type" value="Genomic_DNA"/>
</dbReference>
<sequence>MNNVRFSSGILAEDLNHVANAKEMRFGEAISRELLLQMRHLKVYVIGEVPAADLSACVDQWMEERPREQLISYLEVKVHGTVWYLDMRVCQRQ</sequence>
<reference evidence="1 2" key="2">
    <citation type="journal article" date="2011" name="PLoS Genet.">
        <title>Caenorhabditis briggsae recombinant inbred line genotypes reveal inter-strain incompatibility and the evolution of recombination.</title>
        <authorList>
            <person name="Ross J.A."/>
            <person name="Koboldt D.C."/>
            <person name="Staisch J.E."/>
            <person name="Chamberlin H.M."/>
            <person name="Gupta B.P."/>
            <person name="Miller R.D."/>
            <person name="Baird S.E."/>
            <person name="Haag E.S."/>
        </authorList>
    </citation>
    <scope>NUCLEOTIDE SEQUENCE [LARGE SCALE GENOMIC DNA]</scope>
    <source>
        <strain evidence="1 2">AF16</strain>
    </source>
</reference>
<dbReference type="Proteomes" id="UP000008549">
    <property type="component" value="Unassembled WGS sequence"/>
</dbReference>
<proteinExistence type="predicted"/>
<organism evidence="1 2">
    <name type="scientific">Caenorhabditis briggsae</name>
    <dbReference type="NCBI Taxonomy" id="6238"/>
    <lineage>
        <taxon>Eukaryota</taxon>
        <taxon>Metazoa</taxon>
        <taxon>Ecdysozoa</taxon>
        <taxon>Nematoda</taxon>
        <taxon>Chromadorea</taxon>
        <taxon>Rhabditida</taxon>
        <taxon>Rhabditina</taxon>
        <taxon>Rhabditomorpha</taxon>
        <taxon>Rhabditoidea</taxon>
        <taxon>Rhabditidae</taxon>
        <taxon>Peloderinae</taxon>
        <taxon>Caenorhabditis</taxon>
    </lineage>
</organism>
<evidence type="ECO:0000313" key="2">
    <source>
        <dbReference type="Proteomes" id="UP000008549"/>
    </source>
</evidence>
<protein>
    <submittedName>
        <fullName evidence="1">Protein CBG25167</fullName>
    </submittedName>
</protein>
<evidence type="ECO:0000313" key="1">
    <source>
        <dbReference type="EMBL" id="CAR98348.1"/>
    </source>
</evidence>
<dbReference type="HOGENOM" id="CLU_2401609_0_0_1"/>
<dbReference type="AlphaFoldDB" id="B6IEL8"/>
<name>B6IEL8_CAEBR</name>
<dbReference type="KEGG" id="cbr:CBG_25167"/>
<dbReference type="GeneID" id="68916665"/>
<dbReference type="InParanoid" id="B6IEL8"/>
<reference evidence="1 2" key="1">
    <citation type="journal article" date="2003" name="PLoS Biol.">
        <title>The genome sequence of Caenorhabditis briggsae: a platform for comparative genomics.</title>
        <authorList>
            <person name="Stein L.D."/>
            <person name="Bao Z."/>
            <person name="Blasiar D."/>
            <person name="Blumenthal T."/>
            <person name="Brent M.R."/>
            <person name="Chen N."/>
            <person name="Chinwalla A."/>
            <person name="Clarke L."/>
            <person name="Clee C."/>
            <person name="Coghlan A."/>
            <person name="Coulson A."/>
            <person name="D'Eustachio P."/>
            <person name="Fitch D.H."/>
            <person name="Fulton L.A."/>
            <person name="Fulton R.E."/>
            <person name="Griffiths-Jones S."/>
            <person name="Harris T.W."/>
            <person name="Hillier L.W."/>
            <person name="Kamath R."/>
            <person name="Kuwabara P.E."/>
            <person name="Mardis E.R."/>
            <person name="Marra M.A."/>
            <person name="Miner T.L."/>
            <person name="Minx P."/>
            <person name="Mullikin J.C."/>
            <person name="Plumb R.W."/>
            <person name="Rogers J."/>
            <person name="Schein J.E."/>
            <person name="Sohrmann M."/>
            <person name="Spieth J."/>
            <person name="Stajich J.E."/>
            <person name="Wei C."/>
            <person name="Willey D."/>
            <person name="Wilson R.K."/>
            <person name="Durbin R."/>
            <person name="Waterston R.H."/>
        </authorList>
    </citation>
    <scope>NUCLEOTIDE SEQUENCE [LARGE SCALE GENOMIC DNA]</scope>
    <source>
        <strain evidence="1 2">AF16</strain>
    </source>
</reference>
<dbReference type="CTD" id="68916665"/>
<gene>
    <name evidence="1" type="ORF">CBG25167</name>
    <name evidence="1" type="ORF">CBG_25167</name>
</gene>